<dbReference type="AlphaFoldDB" id="A0A2M6WAY2"/>
<evidence type="ECO:0000256" key="1">
    <source>
        <dbReference type="SAM" id="Phobius"/>
    </source>
</evidence>
<organism evidence="2 3">
    <name type="scientific">Candidatus Kuenenbacteria bacterium CG10_big_fil_rev_8_21_14_0_10_36_11</name>
    <dbReference type="NCBI Taxonomy" id="1974618"/>
    <lineage>
        <taxon>Bacteria</taxon>
        <taxon>Candidatus Kueneniibacteriota</taxon>
    </lineage>
</organism>
<dbReference type="Proteomes" id="UP000231464">
    <property type="component" value="Unassembled WGS sequence"/>
</dbReference>
<protein>
    <submittedName>
        <fullName evidence="2">Uncharacterized protein</fullName>
    </submittedName>
</protein>
<proteinExistence type="predicted"/>
<gene>
    <name evidence="2" type="ORF">COU23_01250</name>
</gene>
<feature type="transmembrane region" description="Helical" evidence="1">
    <location>
        <begin position="89"/>
        <end position="118"/>
    </location>
</feature>
<keyword evidence="1" id="KW-0472">Membrane</keyword>
<evidence type="ECO:0000313" key="2">
    <source>
        <dbReference type="EMBL" id="PIT89960.1"/>
    </source>
</evidence>
<feature type="transmembrane region" description="Helical" evidence="1">
    <location>
        <begin position="52"/>
        <end position="69"/>
    </location>
</feature>
<dbReference type="EMBL" id="PFBP01000019">
    <property type="protein sequence ID" value="PIT89960.1"/>
    <property type="molecule type" value="Genomic_DNA"/>
</dbReference>
<evidence type="ECO:0000313" key="3">
    <source>
        <dbReference type="Proteomes" id="UP000231464"/>
    </source>
</evidence>
<comment type="caution">
    <text evidence="2">The sequence shown here is derived from an EMBL/GenBank/DDBJ whole genome shotgun (WGS) entry which is preliminary data.</text>
</comment>
<keyword evidence="1" id="KW-1133">Transmembrane helix</keyword>
<sequence>MNSDNIFTGTIKFLFNDLILDVLNFPVWWYSRGLKIRWLALVKDIKEAGRRTALVLWLKNMFVPMYGYYDVWSRIISFMMRLVLLPFKFIIFCLWSAWYLLIFLFYFFLPPFIIFMIVKSY</sequence>
<accession>A0A2M6WAY2</accession>
<keyword evidence="1" id="KW-0812">Transmembrane</keyword>
<name>A0A2M6WAY2_9BACT</name>
<reference evidence="3" key="1">
    <citation type="submission" date="2017-09" db="EMBL/GenBank/DDBJ databases">
        <title>Depth-based differentiation of microbial function through sediment-hosted aquifers and enrichment of novel symbionts in the deep terrestrial subsurface.</title>
        <authorList>
            <person name="Probst A.J."/>
            <person name="Ladd B."/>
            <person name="Jarett J.K."/>
            <person name="Geller-Mcgrath D.E."/>
            <person name="Sieber C.M.K."/>
            <person name="Emerson J.B."/>
            <person name="Anantharaman K."/>
            <person name="Thomas B.C."/>
            <person name="Malmstrom R."/>
            <person name="Stieglmeier M."/>
            <person name="Klingl A."/>
            <person name="Woyke T."/>
            <person name="Ryan C.M."/>
            <person name="Banfield J.F."/>
        </authorList>
    </citation>
    <scope>NUCLEOTIDE SEQUENCE [LARGE SCALE GENOMIC DNA]</scope>
</reference>